<dbReference type="InterPro" id="IPR027417">
    <property type="entry name" value="P-loop_NTPase"/>
</dbReference>
<dbReference type="GO" id="GO:0005525">
    <property type="term" value="F:GTP binding"/>
    <property type="evidence" value="ECO:0007669"/>
    <property type="project" value="InterPro"/>
</dbReference>
<dbReference type="VEuPathDB" id="FungiDB:H257_11675"/>
<feature type="compositionally biased region" description="Low complexity" evidence="1">
    <location>
        <begin position="725"/>
        <end position="740"/>
    </location>
</feature>
<feature type="compositionally biased region" description="Acidic residues" evidence="1">
    <location>
        <begin position="761"/>
        <end position="774"/>
    </location>
</feature>
<dbReference type="AlphaFoldDB" id="A0A3R6XZC1"/>
<comment type="caution">
    <text evidence="2">The sequence shown here is derived from an EMBL/GenBank/DDBJ whole genome shotgun (WGS) entry which is preliminary data.</text>
</comment>
<gene>
    <name evidence="2" type="ORF">DYB35_000776</name>
</gene>
<evidence type="ECO:0000313" key="3">
    <source>
        <dbReference type="Proteomes" id="UP000285712"/>
    </source>
</evidence>
<dbReference type="EMBL" id="QUTG01002566">
    <property type="protein sequence ID" value="RHY95726.1"/>
    <property type="molecule type" value="Genomic_DNA"/>
</dbReference>
<feature type="region of interest" description="Disordered" evidence="1">
    <location>
        <begin position="1062"/>
        <end position="1096"/>
    </location>
</feature>
<dbReference type="Proteomes" id="UP000285712">
    <property type="component" value="Unassembled WGS sequence"/>
</dbReference>
<organism evidence="2 3">
    <name type="scientific">Aphanomyces astaci</name>
    <name type="common">Crayfish plague agent</name>
    <dbReference type="NCBI Taxonomy" id="112090"/>
    <lineage>
        <taxon>Eukaryota</taxon>
        <taxon>Sar</taxon>
        <taxon>Stramenopiles</taxon>
        <taxon>Oomycota</taxon>
        <taxon>Saprolegniomycetes</taxon>
        <taxon>Saprolegniales</taxon>
        <taxon>Verrucalvaceae</taxon>
        <taxon>Aphanomyces</taxon>
    </lineage>
</organism>
<feature type="compositionally biased region" description="Basic and acidic residues" evidence="1">
    <location>
        <begin position="801"/>
        <end position="810"/>
    </location>
</feature>
<feature type="compositionally biased region" description="Polar residues" evidence="1">
    <location>
        <begin position="946"/>
        <end position="966"/>
    </location>
</feature>
<feature type="compositionally biased region" description="Low complexity" evidence="1">
    <location>
        <begin position="312"/>
        <end position="341"/>
    </location>
</feature>
<feature type="compositionally biased region" description="Pro residues" evidence="1">
    <location>
        <begin position="600"/>
        <end position="610"/>
    </location>
</feature>
<evidence type="ECO:0000313" key="2">
    <source>
        <dbReference type="EMBL" id="RHY95726.1"/>
    </source>
</evidence>
<dbReference type="GO" id="GO:0005634">
    <property type="term" value="C:nucleus"/>
    <property type="evidence" value="ECO:0007669"/>
    <property type="project" value="TreeGrafter"/>
</dbReference>
<reference evidence="2 3" key="1">
    <citation type="submission" date="2018-08" db="EMBL/GenBank/DDBJ databases">
        <title>Aphanomyces genome sequencing and annotation.</title>
        <authorList>
            <person name="Minardi D."/>
            <person name="Oidtmann B."/>
            <person name="Van Der Giezen M."/>
            <person name="Studholme D.J."/>
        </authorList>
    </citation>
    <scope>NUCLEOTIDE SEQUENCE [LARGE SCALE GENOMIC DNA]</scope>
    <source>
        <strain evidence="2 3">Sv</strain>
    </source>
</reference>
<dbReference type="CDD" id="cd00882">
    <property type="entry name" value="Ras_like_GTPase"/>
    <property type="match status" value="1"/>
</dbReference>
<feature type="compositionally biased region" description="Acidic residues" evidence="1">
    <location>
        <begin position="811"/>
        <end position="836"/>
    </location>
</feature>
<dbReference type="Gene3D" id="3.40.50.300">
    <property type="entry name" value="P-loop containing nucleotide triphosphate hydrolases"/>
    <property type="match status" value="1"/>
</dbReference>
<feature type="region of interest" description="Disordered" evidence="1">
    <location>
        <begin position="1"/>
        <end position="31"/>
    </location>
</feature>
<protein>
    <recommendedName>
        <fullName evidence="4">GTP-binding protein Parf</fullName>
    </recommendedName>
</protein>
<proteinExistence type="predicted"/>
<dbReference type="PANTHER" id="PTHR14932">
    <property type="entry name" value="RAS GTPASE-RELATED"/>
    <property type="match status" value="1"/>
</dbReference>
<dbReference type="PANTHER" id="PTHR14932:SF1">
    <property type="entry name" value="RAB-LIKE PROTEIN 6"/>
    <property type="match status" value="1"/>
</dbReference>
<evidence type="ECO:0000256" key="1">
    <source>
        <dbReference type="SAM" id="MobiDB-lite"/>
    </source>
</evidence>
<evidence type="ECO:0008006" key="4">
    <source>
        <dbReference type="Google" id="ProtNLM"/>
    </source>
</evidence>
<accession>A0A3R6XZC1</accession>
<feature type="compositionally biased region" description="Acidic residues" evidence="1">
    <location>
        <begin position="389"/>
        <end position="398"/>
    </location>
</feature>
<dbReference type="InterPro" id="IPR040385">
    <property type="entry name" value="RABL6"/>
</dbReference>
<feature type="compositionally biased region" description="Pro residues" evidence="1">
    <location>
        <begin position="373"/>
        <end position="382"/>
    </location>
</feature>
<feature type="compositionally biased region" description="Polar residues" evidence="1">
    <location>
        <begin position="590"/>
        <end position="599"/>
    </location>
</feature>
<feature type="compositionally biased region" description="Basic and acidic residues" evidence="1">
    <location>
        <begin position="399"/>
        <end position="420"/>
    </location>
</feature>
<sequence>MGNEASRAVDLSPGPSSLAAPSSSGMSAPMGSIRRMDKVIRKKVRGEITYNMKLLIRGERGTGKTSLVARLQGLPIPETHVPTREIETAAINWSMKGSSEESVKCEVWDVVDVGLTSKDDSDAADAAMLDSESQGRHQVAPVDAQNVDVYQNAHGVIFLMDISNYASLEYVKHQLDVVPTHIPTLIIGTFRDLRRADGEPLKRAIFKEDVQALLYGTAKDMKNPAFRRPVEQHYFEASLSNCYGLKALHTYLSIPFLHLKVATVKQQLKLLETDLATAKLNVDTTISTQKYSHFVHTIAAGADIRTGRRHVSTTTTSSTTPSSRPASASTTTTTTATTNPTLGAGRIEGGDFDDDATSTDAEPSTPRPRDPRPPSPPTPTPLHGPAMPDMDDDDEDGGGADRGRAVRVQEDEATARNVDHVDDDDDLPARGADDVEPEAPSPLRTEHIQVKPSHSSKSSKKKDNLPLPPPSASSPPSSSTGRPTPPPAPPSSSSASNAGKASAAGGARRRSWDKAETLEDFTVSTDMDRFYSDASSNDDDDDEVLYHDVVVRTLGQQPRVYRKQDFLYSDSSDSDDDEVEVPPDVPAYVSVQQVARQSTRPPPPSLPPPAIVVVSDKQQPPTSPPPSTRSPTKAGLQAETTPTPLNDDGDDEGMDDVTQTKPRSSDSEAKPVTRPHSKTRPVVVESDDDDKPDVVMSSSPASVTRKQESSNDSNQSDTDDSIVHATTRATSPLSPPAAASNQRPPRVVDSSDAEASPLQPDDADEGGTVEDELAADSRPAPSPPHHLPRREAEPLVLSPQHGKDHAKDNEEQLSSDDDDDVFLDVILDDDNEDEDVPPLANHHPCDSPESSDSDAPDDITHPPKHFAQPPVTRTKGAQLPATPVATIPVSTTSTMPSLTVLNVMSSTPVDVVPSVTTSPARSSSSSFKATTRPIKTHLHMVDSDNDLSSSPVTATSKAMLPSTSGDRLSGEHEFVVEKSSSFWSDDDDDEDEKVFVGNTNSRGVGRNAAAATATARPFKPTAAAAPPAAAAAAPLNASVLAAIEQARRAALEMLPSTATISTPASFGSRGGVSDEEVALPTRKVKADKPNKKKHVRNPAATYSELTTWANEEITPSMSTSGNAIKRHVNQRQRPHNGERSMDRGVSLPDVQHLVVEWVLRCEVLRVTLCIGELIRKQAAFIFHK</sequence>
<dbReference type="GO" id="GO:0005829">
    <property type="term" value="C:cytosol"/>
    <property type="evidence" value="ECO:0007669"/>
    <property type="project" value="TreeGrafter"/>
</dbReference>
<dbReference type="SUPFAM" id="SSF52540">
    <property type="entry name" value="P-loop containing nucleoside triphosphate hydrolases"/>
    <property type="match status" value="1"/>
</dbReference>
<feature type="region of interest" description="Disordered" evidence="1">
    <location>
        <begin position="306"/>
        <end position="883"/>
    </location>
</feature>
<feature type="compositionally biased region" description="Low complexity" evidence="1">
    <location>
        <begin position="491"/>
        <end position="506"/>
    </location>
</feature>
<feature type="region of interest" description="Disordered" evidence="1">
    <location>
        <begin position="941"/>
        <end position="970"/>
    </location>
</feature>
<name>A0A3R6XZC1_APHAT</name>
<feature type="compositionally biased region" description="Low complexity" evidence="1">
    <location>
        <begin position="11"/>
        <end position="31"/>
    </location>
</feature>
<feature type="compositionally biased region" description="Acidic residues" evidence="1">
    <location>
        <begin position="572"/>
        <end position="581"/>
    </location>
</feature>